<dbReference type="Proteomes" id="UP000177177">
    <property type="component" value="Unassembled WGS sequence"/>
</dbReference>
<gene>
    <name evidence="3" type="ORF">A3C92_01255</name>
</gene>
<sequence>MDNVILVLTNSKDGQHTDVVISKLRQQNQRVFRFDADIFADGELQLNFCTSKNLFGFEITGADGIVSLADIKSVWYRRPNSLHLKLKDPVQRMYAEEEIMNLLEGLWMSMPDAFWLNNPTYLNAARKKVYQLFLAREAGFRVPKTIITNNPERVEEFFNECGGRIVFKAIQGELLDYGEKSFSIPATLVTNRHLENLDLVKHTPSLLQEFVEKAYELRITVVGDEIFPVKIEPLVDISHAVDWRYPELMDKLSYSPTVLPERISAFCFWLLRKLRLSFGALDFVVGRDGKTYFLEINPNGQWYWLEDRTGLLISDAIVGMLRKISPRRFSQQHAP</sequence>
<evidence type="ECO:0000256" key="1">
    <source>
        <dbReference type="PROSITE-ProRule" id="PRU00409"/>
    </source>
</evidence>
<evidence type="ECO:0000313" key="4">
    <source>
        <dbReference type="Proteomes" id="UP000177177"/>
    </source>
</evidence>
<dbReference type="InterPro" id="IPR011761">
    <property type="entry name" value="ATP-grasp"/>
</dbReference>
<dbReference type="GO" id="GO:0046872">
    <property type="term" value="F:metal ion binding"/>
    <property type="evidence" value="ECO:0007669"/>
    <property type="project" value="InterPro"/>
</dbReference>
<dbReference type="SUPFAM" id="SSF56059">
    <property type="entry name" value="Glutathione synthetase ATP-binding domain-like"/>
    <property type="match status" value="1"/>
</dbReference>
<dbReference type="GO" id="GO:0009432">
    <property type="term" value="P:SOS response"/>
    <property type="evidence" value="ECO:0007669"/>
    <property type="project" value="TreeGrafter"/>
</dbReference>
<proteinExistence type="predicted"/>
<dbReference type="AlphaFoldDB" id="A0A1G2KVY6"/>
<reference evidence="3 4" key="1">
    <citation type="journal article" date="2016" name="Nat. Commun.">
        <title>Thousands of microbial genomes shed light on interconnected biogeochemical processes in an aquifer system.</title>
        <authorList>
            <person name="Anantharaman K."/>
            <person name="Brown C.T."/>
            <person name="Hug L.A."/>
            <person name="Sharon I."/>
            <person name="Castelle C.J."/>
            <person name="Probst A.J."/>
            <person name="Thomas B.C."/>
            <person name="Singh A."/>
            <person name="Wilkins M.J."/>
            <person name="Karaoz U."/>
            <person name="Brodie E.L."/>
            <person name="Williams K.H."/>
            <person name="Hubbard S.S."/>
            <person name="Banfield J.F."/>
        </authorList>
    </citation>
    <scope>NUCLEOTIDE SEQUENCE [LARGE SCALE GENOMIC DNA]</scope>
</reference>
<dbReference type="GO" id="GO:0005737">
    <property type="term" value="C:cytoplasm"/>
    <property type="evidence" value="ECO:0007669"/>
    <property type="project" value="TreeGrafter"/>
</dbReference>
<keyword evidence="1" id="KW-0547">Nucleotide-binding</keyword>
<organism evidence="3 4">
    <name type="scientific">Candidatus Sungbacteria bacterium RIFCSPHIGHO2_02_FULL_53_17</name>
    <dbReference type="NCBI Taxonomy" id="1802275"/>
    <lineage>
        <taxon>Bacteria</taxon>
        <taxon>Candidatus Sungiibacteriota</taxon>
    </lineage>
</organism>
<keyword evidence="1" id="KW-0067">ATP-binding</keyword>
<protein>
    <recommendedName>
        <fullName evidence="2">ATP-grasp domain-containing protein</fullName>
    </recommendedName>
</protein>
<dbReference type="GO" id="GO:0005524">
    <property type="term" value="F:ATP binding"/>
    <property type="evidence" value="ECO:0007669"/>
    <property type="project" value="UniProtKB-UniRule"/>
</dbReference>
<dbReference type="PANTHER" id="PTHR21621">
    <property type="entry name" value="RIBOSOMAL PROTEIN S6 MODIFICATION PROTEIN"/>
    <property type="match status" value="1"/>
</dbReference>
<dbReference type="GO" id="GO:0018169">
    <property type="term" value="F:ribosomal S6-glutamic acid ligase activity"/>
    <property type="evidence" value="ECO:0007669"/>
    <property type="project" value="TreeGrafter"/>
</dbReference>
<evidence type="ECO:0000313" key="3">
    <source>
        <dbReference type="EMBL" id="OHA03598.1"/>
    </source>
</evidence>
<dbReference type="Gene3D" id="3.30.470.20">
    <property type="entry name" value="ATP-grasp fold, B domain"/>
    <property type="match status" value="1"/>
</dbReference>
<comment type="caution">
    <text evidence="3">The sequence shown here is derived from an EMBL/GenBank/DDBJ whole genome shotgun (WGS) entry which is preliminary data.</text>
</comment>
<dbReference type="PROSITE" id="PS50975">
    <property type="entry name" value="ATP_GRASP"/>
    <property type="match status" value="1"/>
</dbReference>
<dbReference type="Pfam" id="PF21068">
    <property type="entry name" value="ATPgraspMvdD"/>
    <property type="match status" value="1"/>
</dbReference>
<dbReference type="InterPro" id="IPR048936">
    <property type="entry name" value="MvdD-like_ATPgrasp"/>
</dbReference>
<dbReference type="EMBL" id="MHQN01000015">
    <property type="protein sequence ID" value="OHA03598.1"/>
    <property type="molecule type" value="Genomic_DNA"/>
</dbReference>
<name>A0A1G2KVY6_9BACT</name>
<feature type="domain" description="ATP-grasp" evidence="2">
    <location>
        <begin position="132"/>
        <end position="322"/>
    </location>
</feature>
<accession>A0A1G2KVY6</accession>
<evidence type="ECO:0000259" key="2">
    <source>
        <dbReference type="PROSITE" id="PS50975"/>
    </source>
</evidence>
<dbReference type="PANTHER" id="PTHR21621:SF7">
    <property type="entry name" value="RIBOSOMAL PROTEIN BS6--L-GLUTAMATE LIGASE"/>
    <property type="match status" value="1"/>
</dbReference>